<dbReference type="PANTHER" id="PTHR30288">
    <property type="entry name" value="FLAGELLAR CAP/ASSEMBLY PROTEIN FLID"/>
    <property type="match status" value="1"/>
</dbReference>
<evidence type="ECO:0000313" key="8">
    <source>
        <dbReference type="EMBL" id="MCC3273701.1"/>
    </source>
</evidence>
<feature type="domain" description="Flagellar hook-associated protein 2 N-terminal" evidence="6">
    <location>
        <begin position="10"/>
        <end position="105"/>
    </location>
</feature>
<dbReference type="Pfam" id="PF02465">
    <property type="entry name" value="FliD_N"/>
    <property type="match status" value="1"/>
</dbReference>
<name>A0A9X1SAM1_9MICC</name>
<gene>
    <name evidence="8" type="primary">fliD</name>
    <name evidence="8" type="ORF">LJ755_13305</name>
    <name evidence="9" type="ORF">MUK71_02290</name>
</gene>
<dbReference type="Pfam" id="PF07195">
    <property type="entry name" value="FliD_C"/>
    <property type="match status" value="1"/>
</dbReference>
<comment type="subcellular location">
    <subcellularLocation>
        <location evidence="5">Secreted</location>
    </subcellularLocation>
    <subcellularLocation>
        <location evidence="5">Bacterial flagellum</location>
    </subcellularLocation>
</comment>
<comment type="function">
    <text evidence="5">Required for morphogenesis and for the elongation of the flagellar filament by facilitating polymerization of the flagellin monomers at the tip of growing filament. Forms a capping structure, which prevents flagellin subunits (transported through the central channel of the flagellum) from leaking out without polymerization at the distal end.</text>
</comment>
<keyword evidence="10" id="KW-1185">Reference proteome</keyword>
<dbReference type="EMBL" id="JAJFZT010000008">
    <property type="protein sequence ID" value="MCC3273701.1"/>
    <property type="molecule type" value="Genomic_DNA"/>
</dbReference>
<keyword evidence="4 5" id="KW-0975">Bacterial flagellum</keyword>
<evidence type="ECO:0000256" key="1">
    <source>
        <dbReference type="ARBA" id="ARBA00009764"/>
    </source>
</evidence>
<evidence type="ECO:0000256" key="2">
    <source>
        <dbReference type="ARBA" id="ARBA00011255"/>
    </source>
</evidence>
<dbReference type="GO" id="GO:0009421">
    <property type="term" value="C:bacterial-type flagellum filament cap"/>
    <property type="evidence" value="ECO:0007669"/>
    <property type="project" value="InterPro"/>
</dbReference>
<evidence type="ECO:0000259" key="7">
    <source>
        <dbReference type="Pfam" id="PF07195"/>
    </source>
</evidence>
<evidence type="ECO:0000313" key="10">
    <source>
        <dbReference type="Proteomes" id="UP000829758"/>
    </source>
</evidence>
<organism evidence="8 11">
    <name type="scientific">Arthrobacter zhangbolii</name>
    <dbReference type="NCBI Taxonomy" id="2886936"/>
    <lineage>
        <taxon>Bacteria</taxon>
        <taxon>Bacillati</taxon>
        <taxon>Actinomycetota</taxon>
        <taxon>Actinomycetes</taxon>
        <taxon>Micrococcales</taxon>
        <taxon>Micrococcaceae</taxon>
        <taxon>Arthrobacter</taxon>
    </lineage>
</organism>
<keyword evidence="8" id="KW-0969">Cilium</keyword>
<comment type="subunit">
    <text evidence="2 5">Homopentamer.</text>
</comment>
<dbReference type="GO" id="GO:0009424">
    <property type="term" value="C:bacterial-type flagellum hook"/>
    <property type="evidence" value="ECO:0007669"/>
    <property type="project" value="UniProtKB-UniRule"/>
</dbReference>
<reference evidence="8" key="1">
    <citation type="submission" date="2021-10" db="EMBL/GenBank/DDBJ databases">
        <title>Novel species in genus Arthrobacter.</title>
        <authorList>
            <person name="Liu Y."/>
        </authorList>
    </citation>
    <scope>NUCLEOTIDE SEQUENCE</scope>
    <source>
        <strain evidence="8">Zg-Y462</strain>
        <strain evidence="10">zg-Y462</strain>
    </source>
</reference>
<dbReference type="Proteomes" id="UP001155145">
    <property type="component" value="Unassembled WGS sequence"/>
</dbReference>
<evidence type="ECO:0000259" key="6">
    <source>
        <dbReference type="Pfam" id="PF02465"/>
    </source>
</evidence>
<dbReference type="GO" id="GO:0005576">
    <property type="term" value="C:extracellular region"/>
    <property type="evidence" value="ECO:0007669"/>
    <property type="project" value="UniProtKB-SubCell"/>
</dbReference>
<dbReference type="Proteomes" id="UP000829758">
    <property type="component" value="Chromosome"/>
</dbReference>
<evidence type="ECO:0000256" key="3">
    <source>
        <dbReference type="ARBA" id="ARBA00023054"/>
    </source>
</evidence>
<dbReference type="InterPro" id="IPR040026">
    <property type="entry name" value="FliD"/>
</dbReference>
<dbReference type="EMBL" id="CP094984">
    <property type="protein sequence ID" value="UON92505.1"/>
    <property type="molecule type" value="Genomic_DNA"/>
</dbReference>
<sequence length="444" mass="45461">MALGIDGLISGIDTTAMIADLMKIEARPQAMLKQKVETNKLFATALQNLNTKIASLAEAAGKIAKAGGTDRYAAVTGAETVKATVKAGAAAGSLDLTVNKLATAQVSLSGAMAAWPNGDALAISANGTITELDTAGKSLDEVISTVNKANLGVTAVKISAGSVDGVQQYRMQFTAAATGAAGAFTVSQNGTDLGAIRAGQDAEVTLWAGVAGAETKITSATNTFANLMPGVDITVSAVSADPVTVAVSRDAKAISDVAASLVASLTDVFTYIDRNSAVSVNTSDGVTKTVGGVFTGDSATRALKQSIMDAATGALEGNSTSAIGITLTKYGTVEFDAEKFTAALTADPEKTQAALGAIAARVETAGKAASDKYDGSITKRITSQESMVRTLNTQVEDWDRRLASRESTLKLIWTNLEVKLGSLNSQMDWLTGQLDSLSANSSKK</sequence>
<dbReference type="InterPro" id="IPR010809">
    <property type="entry name" value="FliD_C"/>
</dbReference>
<comment type="similarity">
    <text evidence="1 5">Belongs to the FliD family.</text>
</comment>
<evidence type="ECO:0000256" key="4">
    <source>
        <dbReference type="ARBA" id="ARBA00023143"/>
    </source>
</evidence>
<keyword evidence="8" id="KW-0282">Flagellum</keyword>
<keyword evidence="3" id="KW-0175">Coiled coil</keyword>
<evidence type="ECO:0000313" key="9">
    <source>
        <dbReference type="EMBL" id="UON92505.1"/>
    </source>
</evidence>
<proteinExistence type="inferred from homology"/>
<dbReference type="PANTHER" id="PTHR30288:SF0">
    <property type="entry name" value="FLAGELLAR HOOK-ASSOCIATED PROTEIN 2"/>
    <property type="match status" value="1"/>
</dbReference>
<evidence type="ECO:0000313" key="11">
    <source>
        <dbReference type="Proteomes" id="UP001155145"/>
    </source>
</evidence>
<evidence type="ECO:0000256" key="5">
    <source>
        <dbReference type="RuleBase" id="RU362066"/>
    </source>
</evidence>
<keyword evidence="8" id="KW-0966">Cell projection</keyword>
<feature type="domain" description="Flagellar hook-associated protein 2 C-terminal" evidence="7">
    <location>
        <begin position="199"/>
        <end position="424"/>
    </location>
</feature>
<dbReference type="GO" id="GO:0007155">
    <property type="term" value="P:cell adhesion"/>
    <property type="evidence" value="ECO:0007669"/>
    <property type="project" value="InterPro"/>
</dbReference>
<dbReference type="RefSeq" id="WP_227929402.1">
    <property type="nucleotide sequence ID" value="NZ_CP094984.1"/>
</dbReference>
<accession>A0A9X1SAM1</accession>
<dbReference type="GO" id="GO:0071973">
    <property type="term" value="P:bacterial-type flagellum-dependent cell motility"/>
    <property type="evidence" value="ECO:0007669"/>
    <property type="project" value="TreeGrafter"/>
</dbReference>
<dbReference type="InterPro" id="IPR003481">
    <property type="entry name" value="FliD_N"/>
</dbReference>
<protein>
    <recommendedName>
        <fullName evidence="5">Flagellar hook-associated protein 2</fullName>
        <shortName evidence="5">HAP2</shortName>
    </recommendedName>
    <alternativeName>
        <fullName evidence="5">Flagellar cap protein</fullName>
    </alternativeName>
</protein>
<dbReference type="AlphaFoldDB" id="A0A9X1SAM1"/>
<keyword evidence="5" id="KW-0964">Secreted</keyword>